<protein>
    <submittedName>
        <fullName evidence="2">Uncharacterized protein</fullName>
    </submittedName>
</protein>
<feature type="compositionally biased region" description="Low complexity" evidence="1">
    <location>
        <begin position="146"/>
        <end position="163"/>
    </location>
</feature>
<organism evidence="2">
    <name type="scientific">Oryza brachyantha</name>
    <name type="common">malo sina</name>
    <dbReference type="NCBI Taxonomy" id="4533"/>
    <lineage>
        <taxon>Eukaryota</taxon>
        <taxon>Viridiplantae</taxon>
        <taxon>Streptophyta</taxon>
        <taxon>Embryophyta</taxon>
        <taxon>Tracheophyta</taxon>
        <taxon>Spermatophyta</taxon>
        <taxon>Magnoliopsida</taxon>
        <taxon>Liliopsida</taxon>
        <taxon>Poales</taxon>
        <taxon>Poaceae</taxon>
        <taxon>BOP clade</taxon>
        <taxon>Oryzoideae</taxon>
        <taxon>Oryzeae</taxon>
        <taxon>Oryzinae</taxon>
        <taxon>Oryza</taxon>
    </lineage>
</organism>
<keyword evidence="3" id="KW-1185">Reference proteome</keyword>
<accession>J3L4Z0</accession>
<feature type="region of interest" description="Disordered" evidence="1">
    <location>
        <begin position="139"/>
        <end position="163"/>
    </location>
</feature>
<feature type="region of interest" description="Disordered" evidence="1">
    <location>
        <begin position="205"/>
        <end position="235"/>
    </location>
</feature>
<sequence>MPRRRRRRSGAGRRRPCPAAAAARPASPPPRPHSRARSPRRAAHPPPLPLLPSSSSSSSPSLVAASKKTEQAQRAQRRTLHNRVLNYGSASQRTNPAIPQQRQKIKKKKNVFFFPQRVTRSESQILVATGRFGRRITVGRRDRGDPASSCAAAGGAPPPGTDGCRLLRLRRSGRVANEARTSQTATGGKARWWWWPGTRCAAQGAVGAEEAGELVGKDGDGVKRKAKPPAPGEVR</sequence>
<feature type="compositionally biased region" description="Basic residues" evidence="1">
    <location>
        <begin position="1"/>
        <end position="16"/>
    </location>
</feature>
<dbReference type="AlphaFoldDB" id="J3L4Z0"/>
<evidence type="ECO:0000313" key="3">
    <source>
        <dbReference type="Proteomes" id="UP000006038"/>
    </source>
</evidence>
<name>J3L4Z0_ORYBR</name>
<feature type="compositionally biased region" description="Polar residues" evidence="1">
    <location>
        <begin position="88"/>
        <end position="98"/>
    </location>
</feature>
<reference evidence="2" key="1">
    <citation type="journal article" date="2013" name="Nat. Commun.">
        <title>Whole-genome sequencing of Oryza brachyantha reveals mechanisms underlying Oryza genome evolution.</title>
        <authorList>
            <person name="Chen J."/>
            <person name="Huang Q."/>
            <person name="Gao D."/>
            <person name="Wang J."/>
            <person name="Lang Y."/>
            <person name="Liu T."/>
            <person name="Li B."/>
            <person name="Bai Z."/>
            <person name="Luis Goicoechea J."/>
            <person name="Liang C."/>
            <person name="Chen C."/>
            <person name="Zhang W."/>
            <person name="Sun S."/>
            <person name="Liao Y."/>
            <person name="Zhang X."/>
            <person name="Yang L."/>
            <person name="Song C."/>
            <person name="Wang M."/>
            <person name="Shi J."/>
            <person name="Liu G."/>
            <person name="Liu J."/>
            <person name="Zhou H."/>
            <person name="Zhou W."/>
            <person name="Yu Q."/>
            <person name="An N."/>
            <person name="Chen Y."/>
            <person name="Cai Q."/>
            <person name="Wang B."/>
            <person name="Liu B."/>
            <person name="Min J."/>
            <person name="Huang Y."/>
            <person name="Wu H."/>
            <person name="Li Z."/>
            <person name="Zhang Y."/>
            <person name="Yin Y."/>
            <person name="Song W."/>
            <person name="Jiang J."/>
            <person name="Jackson S.A."/>
            <person name="Wing R.A."/>
            <person name="Wang J."/>
            <person name="Chen M."/>
        </authorList>
    </citation>
    <scope>NUCLEOTIDE SEQUENCE [LARGE SCALE GENOMIC DNA]</scope>
    <source>
        <strain evidence="2">cv. IRGC 101232</strain>
    </source>
</reference>
<dbReference type="HOGENOM" id="CLU_1181766_0_0_1"/>
<feature type="region of interest" description="Disordered" evidence="1">
    <location>
        <begin position="85"/>
        <end position="104"/>
    </location>
</feature>
<feature type="compositionally biased region" description="Low complexity" evidence="1">
    <location>
        <begin position="51"/>
        <end position="66"/>
    </location>
</feature>
<evidence type="ECO:0000256" key="1">
    <source>
        <dbReference type="SAM" id="MobiDB-lite"/>
    </source>
</evidence>
<proteinExistence type="predicted"/>
<reference evidence="2" key="2">
    <citation type="submission" date="2013-04" db="UniProtKB">
        <authorList>
            <consortium name="EnsemblPlants"/>
        </authorList>
    </citation>
    <scope>IDENTIFICATION</scope>
</reference>
<feature type="region of interest" description="Disordered" evidence="1">
    <location>
        <begin position="1"/>
        <end position="77"/>
    </location>
</feature>
<dbReference type="Proteomes" id="UP000006038">
    <property type="component" value="Chromosome 1"/>
</dbReference>
<dbReference type="Gramene" id="OB01G42960.1">
    <property type="protein sequence ID" value="OB01G42960.1"/>
    <property type="gene ID" value="OB01G42960"/>
</dbReference>
<evidence type="ECO:0000313" key="2">
    <source>
        <dbReference type="EnsemblPlants" id="OB01G42960.1"/>
    </source>
</evidence>
<dbReference type="EnsemblPlants" id="OB01G42960.1">
    <property type="protein sequence ID" value="OB01G42960.1"/>
    <property type="gene ID" value="OB01G42960"/>
</dbReference>
<feature type="compositionally biased region" description="Basic residues" evidence="1">
    <location>
        <begin position="32"/>
        <end position="43"/>
    </location>
</feature>